<reference evidence="8" key="1">
    <citation type="journal article" date="2014" name="Int. J. Syst. Evol. Microbiol.">
        <title>Complete genome sequence of Corynebacterium casei LMG S-19264T (=DSM 44701T), isolated from a smear-ripened cheese.</title>
        <authorList>
            <consortium name="US DOE Joint Genome Institute (JGI-PGF)"/>
            <person name="Walter F."/>
            <person name="Albersmeier A."/>
            <person name="Kalinowski J."/>
            <person name="Ruckert C."/>
        </authorList>
    </citation>
    <scope>NUCLEOTIDE SEQUENCE</scope>
    <source>
        <strain evidence="8">CGMCC 1.12987</strain>
    </source>
</reference>
<comment type="function">
    <text evidence="5">Required for morphogenesis and for the elongation of the flagellar filament by facilitating polymerization of the flagellin monomers at the tip of growing filament. Forms a capping structure, which prevents flagellin subunits (transported through the central channel of the flagellum) from leaking out without polymerization at the distal end.</text>
</comment>
<protein>
    <recommendedName>
        <fullName evidence="5">Flagellar hook-associated protein 2</fullName>
        <shortName evidence="5">HAP2</shortName>
    </recommendedName>
    <alternativeName>
        <fullName evidence="5">Flagellar cap protein</fullName>
    </alternativeName>
</protein>
<evidence type="ECO:0000256" key="4">
    <source>
        <dbReference type="ARBA" id="ARBA00023143"/>
    </source>
</evidence>
<comment type="subcellular location">
    <subcellularLocation>
        <location evidence="5">Secreted</location>
    </subcellularLocation>
    <subcellularLocation>
        <location evidence="5">Bacterial flagellum</location>
    </subcellularLocation>
</comment>
<dbReference type="InterPro" id="IPR003481">
    <property type="entry name" value="FliD_N"/>
</dbReference>
<accession>A0A917CK57</accession>
<keyword evidence="5" id="KW-0964">Secreted</keyword>
<dbReference type="GO" id="GO:0009424">
    <property type="term" value="C:bacterial-type flagellum hook"/>
    <property type="evidence" value="ECO:0007669"/>
    <property type="project" value="UniProtKB-UniRule"/>
</dbReference>
<organism evidence="8 9">
    <name type="scientific">Paenibacillus abyssi</name>
    <dbReference type="NCBI Taxonomy" id="1340531"/>
    <lineage>
        <taxon>Bacteria</taxon>
        <taxon>Bacillati</taxon>
        <taxon>Bacillota</taxon>
        <taxon>Bacilli</taxon>
        <taxon>Bacillales</taxon>
        <taxon>Paenibacillaceae</taxon>
        <taxon>Paenibacillus</taxon>
    </lineage>
</organism>
<dbReference type="PANTHER" id="PTHR30288">
    <property type="entry name" value="FLAGELLAR CAP/ASSEMBLY PROTEIN FLID"/>
    <property type="match status" value="1"/>
</dbReference>
<feature type="domain" description="Flagellar hook-associated protein 2 C-terminal" evidence="7">
    <location>
        <begin position="347"/>
        <end position="606"/>
    </location>
</feature>
<comment type="similarity">
    <text evidence="1 5">Belongs to the FliD family.</text>
</comment>
<dbReference type="GO" id="GO:0007155">
    <property type="term" value="P:cell adhesion"/>
    <property type="evidence" value="ECO:0007669"/>
    <property type="project" value="InterPro"/>
</dbReference>
<reference evidence="8" key="2">
    <citation type="submission" date="2020-09" db="EMBL/GenBank/DDBJ databases">
        <authorList>
            <person name="Sun Q."/>
            <person name="Zhou Y."/>
        </authorList>
    </citation>
    <scope>NUCLEOTIDE SEQUENCE</scope>
    <source>
        <strain evidence="8">CGMCC 1.12987</strain>
    </source>
</reference>
<name>A0A917CK57_9BACL</name>
<evidence type="ECO:0000256" key="5">
    <source>
        <dbReference type="RuleBase" id="RU362066"/>
    </source>
</evidence>
<dbReference type="Pfam" id="PF07195">
    <property type="entry name" value="FliD_C"/>
    <property type="match status" value="1"/>
</dbReference>
<dbReference type="GO" id="GO:0005576">
    <property type="term" value="C:extracellular region"/>
    <property type="evidence" value="ECO:0007669"/>
    <property type="project" value="UniProtKB-SubCell"/>
</dbReference>
<dbReference type="EMBL" id="BMGR01000002">
    <property type="protein sequence ID" value="GGF91384.1"/>
    <property type="molecule type" value="Genomic_DNA"/>
</dbReference>
<dbReference type="AlphaFoldDB" id="A0A917CK57"/>
<sequence>MISNNMRISGLASGMDIDSMVKNLMSANRLPLDKLNQSKTILEWQRDSYRSVNTKISEFRNMMFDLRLESNFNSRKAVSANENAVSVSASSTATEGVYSLEVTQLAEAAKLTSTAAVGAKALQGVNTKLQDLNLANNTTFTIGGEKGTATINVNTGDSIDGLVRAVNEKANTTGVRLSYDANLDHFFFTSTNTGAQAKVNLHSEETSLFSNVLKLGTSATTTAGSLLTGAKAFAGGGSSKINDALTADQTFKVKYDGVEAEFTISKTTTINSLINQINSSGIGKKGVSAYLDSNNKLAFTNPADNATTPIEFSDMTSDSTDILVSLGLDSVTVTARDYYTSSDAGLDALIKYNGVSGQYATNSFEINGLNFTAKQVTGPIDITVTQDTDAIFDKVKGFVDKYNELIDSTNKTLDERRYRDFLPLTAEQKESMSEDEVKQWEEKAKSGMLRNDQMISSALSGFRTAISSVVSGLPSDDMKQLSQIGITTGSYSEKGKLYINTTQLKKAIAEQPDQVAALFTANDGSKETSAGDGIATRLVEQADTLMQKLRAKAGTTSSVDTTYLIGKRMKEYDDQIVNMNRRLEALETKYYNQFTSMEKYINQMNSQSMYMMQQFSGGA</sequence>
<evidence type="ECO:0000313" key="9">
    <source>
        <dbReference type="Proteomes" id="UP000644756"/>
    </source>
</evidence>
<evidence type="ECO:0000313" key="8">
    <source>
        <dbReference type="EMBL" id="GGF91384.1"/>
    </source>
</evidence>
<dbReference type="GO" id="GO:0071973">
    <property type="term" value="P:bacterial-type flagellum-dependent cell motility"/>
    <property type="evidence" value="ECO:0007669"/>
    <property type="project" value="TreeGrafter"/>
</dbReference>
<dbReference type="InterPro" id="IPR010810">
    <property type="entry name" value="Flagellin_hook_IN_motif"/>
</dbReference>
<evidence type="ECO:0000256" key="3">
    <source>
        <dbReference type="ARBA" id="ARBA00023054"/>
    </source>
</evidence>
<dbReference type="PANTHER" id="PTHR30288:SF0">
    <property type="entry name" value="FLAGELLAR HOOK-ASSOCIATED PROTEIN 2"/>
    <property type="match status" value="1"/>
</dbReference>
<dbReference type="InterPro" id="IPR010809">
    <property type="entry name" value="FliD_C"/>
</dbReference>
<dbReference type="Pfam" id="PF02465">
    <property type="entry name" value="FliD_N"/>
    <property type="match status" value="1"/>
</dbReference>
<dbReference type="InterPro" id="IPR040026">
    <property type="entry name" value="FliD"/>
</dbReference>
<dbReference type="GO" id="GO:0009421">
    <property type="term" value="C:bacterial-type flagellum filament cap"/>
    <property type="evidence" value="ECO:0007669"/>
    <property type="project" value="InterPro"/>
</dbReference>
<proteinExistence type="inferred from homology"/>
<comment type="caution">
    <text evidence="8">The sequence shown here is derived from an EMBL/GenBank/DDBJ whole genome shotgun (WGS) entry which is preliminary data.</text>
</comment>
<comment type="subunit">
    <text evidence="2 5">Homopentamer.</text>
</comment>
<dbReference type="RefSeq" id="WP_188528865.1">
    <property type="nucleotide sequence ID" value="NZ_BMGR01000002.1"/>
</dbReference>
<feature type="domain" description="Flagellar hook-associated protein 2 N-terminal" evidence="6">
    <location>
        <begin position="13"/>
        <end position="108"/>
    </location>
</feature>
<keyword evidence="4 5" id="KW-0975">Bacterial flagellum</keyword>
<evidence type="ECO:0000259" key="7">
    <source>
        <dbReference type="Pfam" id="PF07195"/>
    </source>
</evidence>
<gene>
    <name evidence="8" type="ORF">GCM10010916_05810</name>
</gene>
<keyword evidence="3" id="KW-0175">Coiled coil</keyword>
<evidence type="ECO:0000256" key="2">
    <source>
        <dbReference type="ARBA" id="ARBA00011255"/>
    </source>
</evidence>
<dbReference type="Pfam" id="PF07196">
    <property type="entry name" value="Flagellin_IN"/>
    <property type="match status" value="1"/>
</dbReference>
<evidence type="ECO:0000259" key="6">
    <source>
        <dbReference type="Pfam" id="PF02465"/>
    </source>
</evidence>
<dbReference type="Proteomes" id="UP000644756">
    <property type="component" value="Unassembled WGS sequence"/>
</dbReference>
<keyword evidence="9" id="KW-1185">Reference proteome</keyword>
<evidence type="ECO:0000256" key="1">
    <source>
        <dbReference type="ARBA" id="ARBA00009764"/>
    </source>
</evidence>